<dbReference type="Proteomes" id="UP000183832">
    <property type="component" value="Unassembled WGS sequence"/>
</dbReference>
<sequence length="63" mass="7291">MTHLMDLPKRFQLRTAAVLVSEPQLEQALKLLIKQLTSDQKQNVTTKAQNLIQTILNMQKFKL</sequence>
<evidence type="ECO:0000313" key="2">
    <source>
        <dbReference type="Proteomes" id="UP000183832"/>
    </source>
</evidence>
<keyword evidence="2" id="KW-1185">Reference proteome</keyword>
<accession>A0A1J1IYL6</accession>
<gene>
    <name evidence="1" type="ORF">CLUMA_CG018448</name>
</gene>
<dbReference type="EMBL" id="CVRI01000064">
    <property type="protein sequence ID" value="CRL05247.1"/>
    <property type="molecule type" value="Genomic_DNA"/>
</dbReference>
<protein>
    <submittedName>
        <fullName evidence="1">CLUMA_CG018448, isoform A</fullName>
    </submittedName>
</protein>
<proteinExistence type="predicted"/>
<organism evidence="1 2">
    <name type="scientific">Clunio marinus</name>
    <dbReference type="NCBI Taxonomy" id="568069"/>
    <lineage>
        <taxon>Eukaryota</taxon>
        <taxon>Metazoa</taxon>
        <taxon>Ecdysozoa</taxon>
        <taxon>Arthropoda</taxon>
        <taxon>Hexapoda</taxon>
        <taxon>Insecta</taxon>
        <taxon>Pterygota</taxon>
        <taxon>Neoptera</taxon>
        <taxon>Endopterygota</taxon>
        <taxon>Diptera</taxon>
        <taxon>Nematocera</taxon>
        <taxon>Chironomoidea</taxon>
        <taxon>Chironomidae</taxon>
        <taxon>Clunio</taxon>
    </lineage>
</organism>
<evidence type="ECO:0000313" key="1">
    <source>
        <dbReference type="EMBL" id="CRL05247.1"/>
    </source>
</evidence>
<reference evidence="1 2" key="1">
    <citation type="submission" date="2015-04" db="EMBL/GenBank/DDBJ databases">
        <authorList>
            <person name="Syromyatnikov M.Y."/>
            <person name="Popov V.N."/>
        </authorList>
    </citation>
    <scope>NUCLEOTIDE SEQUENCE [LARGE SCALE GENOMIC DNA]</scope>
</reference>
<name>A0A1J1IYL6_9DIPT</name>
<dbReference type="AlphaFoldDB" id="A0A1J1IYL6"/>